<gene>
    <name evidence="2" type="ORF">V5F30_00130</name>
</gene>
<protein>
    <submittedName>
        <fullName evidence="2">Uncharacterized protein</fullName>
    </submittedName>
</protein>
<keyword evidence="3" id="KW-1185">Reference proteome</keyword>
<evidence type="ECO:0000256" key="1">
    <source>
        <dbReference type="SAM" id="MobiDB-lite"/>
    </source>
</evidence>
<dbReference type="RefSeq" id="WP_394007067.1">
    <property type="nucleotide sequence ID" value="NZ_JBAFUR010000001.1"/>
</dbReference>
<dbReference type="Proteomes" id="UP001604043">
    <property type="component" value="Unassembled WGS sequence"/>
</dbReference>
<name>A0ABW6ZC78_9HYPH</name>
<evidence type="ECO:0000313" key="2">
    <source>
        <dbReference type="EMBL" id="MFG1250590.1"/>
    </source>
</evidence>
<dbReference type="EMBL" id="JBAFUR010000001">
    <property type="protein sequence ID" value="MFG1250590.1"/>
    <property type="molecule type" value="Genomic_DNA"/>
</dbReference>
<sequence length="148" mass="14834">MKVRMLVSMAGVGFALAPGEVTERFGDEEATRLVLADYAVVIASSAETAVQAPVGEVRSGGGEPAATAATPAADPPPGEGKPSPNAAAIEPLAGVSEAPSAAYGEAGEGDVKAALQSEAETFEIDVDKRWGVARLNAEIEAARAKATG</sequence>
<reference evidence="2 3" key="1">
    <citation type="submission" date="2024-02" db="EMBL/GenBank/DDBJ databases">
        <title>Expansion and revision of Xanthobacter and proposal of Roseixanthobacter gen. nov.</title>
        <authorList>
            <person name="Soltysiak M.P.M."/>
            <person name="Jalihal A."/>
            <person name="Ory A."/>
            <person name="Chrisophersen C."/>
            <person name="Lee A.D."/>
            <person name="Boulton J."/>
            <person name="Springer M."/>
        </authorList>
    </citation>
    <scope>NUCLEOTIDE SEQUENCE [LARGE SCALE GENOMIC DNA]</scope>
    <source>
        <strain evidence="2 3">CB5</strain>
    </source>
</reference>
<comment type="caution">
    <text evidence="2">The sequence shown here is derived from an EMBL/GenBank/DDBJ whole genome shotgun (WGS) entry which is preliminary data.</text>
</comment>
<feature type="region of interest" description="Disordered" evidence="1">
    <location>
        <begin position="52"/>
        <end position="87"/>
    </location>
</feature>
<organism evidence="2 3">
    <name type="scientific">Xanthobacter aminoxidans</name>
    <dbReference type="NCBI Taxonomy" id="186280"/>
    <lineage>
        <taxon>Bacteria</taxon>
        <taxon>Pseudomonadati</taxon>
        <taxon>Pseudomonadota</taxon>
        <taxon>Alphaproteobacteria</taxon>
        <taxon>Hyphomicrobiales</taxon>
        <taxon>Xanthobacteraceae</taxon>
        <taxon>Xanthobacter</taxon>
    </lineage>
</organism>
<accession>A0ABW6ZC78</accession>
<proteinExistence type="predicted"/>
<evidence type="ECO:0000313" key="3">
    <source>
        <dbReference type="Proteomes" id="UP001604043"/>
    </source>
</evidence>